<dbReference type="RefSeq" id="WP_015546835.1">
    <property type="nucleotide sequence ID" value="NZ_AP031448.1"/>
</dbReference>
<dbReference type="EMBL" id="VVXK01000002">
    <property type="protein sequence ID" value="KAA2371674.1"/>
    <property type="molecule type" value="Genomic_DNA"/>
</dbReference>
<evidence type="ECO:0000313" key="2">
    <source>
        <dbReference type="EMBL" id="KAA2371674.1"/>
    </source>
</evidence>
<feature type="chain" id="PRO_5023079381" evidence="1">
    <location>
        <begin position="24"/>
        <end position="276"/>
    </location>
</feature>
<organism evidence="2 3">
    <name type="scientific">Alistipes shahii</name>
    <dbReference type="NCBI Taxonomy" id="328814"/>
    <lineage>
        <taxon>Bacteria</taxon>
        <taxon>Pseudomonadati</taxon>
        <taxon>Bacteroidota</taxon>
        <taxon>Bacteroidia</taxon>
        <taxon>Bacteroidales</taxon>
        <taxon>Rikenellaceae</taxon>
        <taxon>Alistipes</taxon>
    </lineage>
</organism>
<feature type="signal peptide" evidence="1">
    <location>
        <begin position="1"/>
        <end position="23"/>
    </location>
</feature>
<dbReference type="GeneID" id="92757124"/>
<comment type="caution">
    <text evidence="2">The sequence shown here is derived from an EMBL/GenBank/DDBJ whole genome shotgun (WGS) entry which is preliminary data.</text>
</comment>
<dbReference type="AlphaFoldDB" id="A0A5B3GDM0"/>
<evidence type="ECO:0000256" key="1">
    <source>
        <dbReference type="SAM" id="SignalP"/>
    </source>
</evidence>
<gene>
    <name evidence="2" type="ORF">F2Y13_02485</name>
</gene>
<keyword evidence="1" id="KW-0732">Signal</keyword>
<sequence length="276" mass="31790">MKRFLRMAASAAFVLLLSACARHKIIPDDTLAQIFHDAFLTNAYIGSEGVKTDSLRIYEPIFARYGYTTDDVHYTIGNFSKRKSARLGDVVERAIEMLEREGKIYNQEVAVLDTIDNVARRTFTRTVLADSLIRVGSLRDTARLSFTLDVEPGEYSLSLKYLVDSLDRNQRGLKGSVWLERRDSSRTNVYTTTLRRNREESFSRRFTTDTTHRRLRIDFLTFNARPERPSVTVTDLKVEYIPPTRTAVEKLYEQQLDIRIFADDFLRAAAIPKDSL</sequence>
<accession>A0A5B3GDM0</accession>
<evidence type="ECO:0000313" key="3">
    <source>
        <dbReference type="Proteomes" id="UP000323567"/>
    </source>
</evidence>
<name>A0A5B3GDM0_9BACT</name>
<reference evidence="2 3" key="1">
    <citation type="journal article" date="2019" name="Nat. Med.">
        <title>A library of human gut bacterial isolates paired with longitudinal multiomics data enables mechanistic microbiome research.</title>
        <authorList>
            <person name="Poyet M."/>
            <person name="Groussin M."/>
            <person name="Gibbons S.M."/>
            <person name="Avila-Pacheco J."/>
            <person name="Jiang X."/>
            <person name="Kearney S.M."/>
            <person name="Perrotta A.R."/>
            <person name="Berdy B."/>
            <person name="Zhao S."/>
            <person name="Lieberman T.D."/>
            <person name="Swanson P.K."/>
            <person name="Smith M."/>
            <person name="Roesemann S."/>
            <person name="Alexander J.E."/>
            <person name="Rich S.A."/>
            <person name="Livny J."/>
            <person name="Vlamakis H."/>
            <person name="Clish C."/>
            <person name="Bullock K."/>
            <person name="Deik A."/>
            <person name="Scott J."/>
            <person name="Pierce K.A."/>
            <person name="Xavier R.J."/>
            <person name="Alm E.J."/>
        </authorList>
    </citation>
    <scope>NUCLEOTIDE SEQUENCE [LARGE SCALE GENOMIC DNA]</scope>
    <source>
        <strain evidence="2 3">BIOML-A2</strain>
    </source>
</reference>
<dbReference type="PROSITE" id="PS51257">
    <property type="entry name" value="PROKAR_LIPOPROTEIN"/>
    <property type="match status" value="1"/>
</dbReference>
<protein>
    <submittedName>
        <fullName evidence="2">DUF4296 domain-containing protein</fullName>
    </submittedName>
</protein>
<proteinExistence type="predicted"/>
<dbReference type="Proteomes" id="UP000323567">
    <property type="component" value="Unassembled WGS sequence"/>
</dbReference>